<accession>L8WM65</accession>
<reference evidence="2 3" key="1">
    <citation type="journal article" date="2013" name="Nat. Commun.">
        <title>The evolution and pathogenic mechanisms of the rice sheath blight pathogen.</title>
        <authorList>
            <person name="Zheng A."/>
            <person name="Lin R."/>
            <person name="Xu L."/>
            <person name="Qin P."/>
            <person name="Tang C."/>
            <person name="Ai P."/>
            <person name="Zhang D."/>
            <person name="Liu Y."/>
            <person name="Sun Z."/>
            <person name="Feng H."/>
            <person name="Wang Y."/>
            <person name="Chen Y."/>
            <person name="Liang X."/>
            <person name="Fu R."/>
            <person name="Li Q."/>
            <person name="Zhang J."/>
            <person name="Yu X."/>
            <person name="Xie Z."/>
            <person name="Ding L."/>
            <person name="Guan P."/>
            <person name="Tang J."/>
            <person name="Liang Y."/>
            <person name="Wang S."/>
            <person name="Deng Q."/>
            <person name="Li S."/>
            <person name="Zhu J."/>
            <person name="Wang L."/>
            <person name="Liu H."/>
            <person name="Li P."/>
        </authorList>
    </citation>
    <scope>NUCLEOTIDE SEQUENCE [LARGE SCALE GENOMIC DNA]</scope>
    <source>
        <strain evidence="3">AG-1 IA</strain>
    </source>
</reference>
<dbReference type="Proteomes" id="UP000011668">
    <property type="component" value="Unassembled WGS sequence"/>
</dbReference>
<sequence>MFLEGLSEIDMNTRTKLVIVYEYSVHAYALVLSEPSFARDTHLTIYQKTKCPRSASFTHPLPRATTITSKQSPGSSLLQAVQWLCYRVMECEQDLLLWGAPFEQLISSTRPTTHPSRKAPSFCSLGGRNAHRQTDSLVPRRDLMQATRVNYDRLSRYIWLVFAADLAMGLHAMRSQAKNLTREPPNRLTPTPTIFNLRPARSWPIIVSKWWWRHSESTSRQLAYDASQMEAPMATSRRALNLTITTRTYYSAKRIKARALKRENEHDHDGRYRKEREVLASHSGTYLLQYCMYGSLRVLEPDHNARSTRQMAQEASQHLERAKGNQGGKGSGQILIVTLGFGRPKTRGVIHCSCYSIIE</sequence>
<comment type="caution">
    <text evidence="2">The sequence shown here is derived from an EMBL/GenBank/DDBJ whole genome shotgun (WGS) entry which is preliminary data.</text>
</comment>
<dbReference type="EMBL" id="AFRT01001944">
    <property type="protein sequence ID" value="ELU39045.1"/>
    <property type="molecule type" value="Genomic_DNA"/>
</dbReference>
<evidence type="ECO:0000256" key="1">
    <source>
        <dbReference type="SAM" id="MobiDB-lite"/>
    </source>
</evidence>
<dbReference type="AlphaFoldDB" id="L8WM65"/>
<evidence type="ECO:0000313" key="2">
    <source>
        <dbReference type="EMBL" id="ELU39045.1"/>
    </source>
</evidence>
<name>L8WM65_THACA</name>
<evidence type="ECO:0000313" key="3">
    <source>
        <dbReference type="Proteomes" id="UP000011668"/>
    </source>
</evidence>
<proteinExistence type="predicted"/>
<organism evidence="2 3">
    <name type="scientific">Thanatephorus cucumeris (strain AG1-IA)</name>
    <name type="common">Rice sheath blight fungus</name>
    <name type="synonym">Rhizoctonia solani</name>
    <dbReference type="NCBI Taxonomy" id="983506"/>
    <lineage>
        <taxon>Eukaryota</taxon>
        <taxon>Fungi</taxon>
        <taxon>Dikarya</taxon>
        <taxon>Basidiomycota</taxon>
        <taxon>Agaricomycotina</taxon>
        <taxon>Agaricomycetes</taxon>
        <taxon>Cantharellales</taxon>
        <taxon>Ceratobasidiaceae</taxon>
        <taxon>Rhizoctonia</taxon>
        <taxon>Rhizoctonia solani AG-1</taxon>
    </lineage>
</organism>
<keyword evidence="3" id="KW-1185">Reference proteome</keyword>
<gene>
    <name evidence="2" type="ORF">AG1IA_06926</name>
</gene>
<feature type="compositionally biased region" description="Polar residues" evidence="1">
    <location>
        <begin position="307"/>
        <end position="316"/>
    </location>
</feature>
<feature type="region of interest" description="Disordered" evidence="1">
    <location>
        <begin position="304"/>
        <end position="330"/>
    </location>
</feature>
<protein>
    <submittedName>
        <fullName evidence="2">Uncharacterized protein</fullName>
    </submittedName>
</protein>
<dbReference type="HOGENOM" id="CLU_772028_0_0_1"/>